<gene>
    <name evidence="1" type="ORF">PFISCL1PPCAC_15096</name>
</gene>
<dbReference type="AlphaFoldDB" id="A0AAV5W1K3"/>
<evidence type="ECO:0000313" key="2">
    <source>
        <dbReference type="Proteomes" id="UP001432322"/>
    </source>
</evidence>
<organism evidence="1 2">
    <name type="scientific">Pristionchus fissidentatus</name>
    <dbReference type="NCBI Taxonomy" id="1538716"/>
    <lineage>
        <taxon>Eukaryota</taxon>
        <taxon>Metazoa</taxon>
        <taxon>Ecdysozoa</taxon>
        <taxon>Nematoda</taxon>
        <taxon>Chromadorea</taxon>
        <taxon>Rhabditida</taxon>
        <taxon>Rhabditina</taxon>
        <taxon>Diplogasteromorpha</taxon>
        <taxon>Diplogasteroidea</taxon>
        <taxon>Neodiplogasteridae</taxon>
        <taxon>Pristionchus</taxon>
    </lineage>
</organism>
<accession>A0AAV5W1K3</accession>
<protein>
    <recommendedName>
        <fullName evidence="3">G protein-coupled receptor</fullName>
    </recommendedName>
</protein>
<proteinExistence type="predicted"/>
<feature type="non-terminal residue" evidence="1">
    <location>
        <position position="120"/>
    </location>
</feature>
<comment type="caution">
    <text evidence="1">The sequence shown here is derived from an EMBL/GenBank/DDBJ whole genome shotgun (WGS) entry which is preliminary data.</text>
</comment>
<keyword evidence="2" id="KW-1185">Reference proteome</keyword>
<sequence length="120" mass="13362">MVYCSSEIIYRSTTVVSSKEWILSVHNCSQSSLERSLIRINQGERLQLLVLFIALSLLDVDVSVGSSEGRSSTLRIIVEFASEHISTSDKTINSCFACLFSQTSSETRFLRRIIGSCCLC</sequence>
<evidence type="ECO:0000313" key="1">
    <source>
        <dbReference type="EMBL" id="GMT23799.1"/>
    </source>
</evidence>
<dbReference type="EMBL" id="BTSY01000004">
    <property type="protein sequence ID" value="GMT23799.1"/>
    <property type="molecule type" value="Genomic_DNA"/>
</dbReference>
<evidence type="ECO:0008006" key="3">
    <source>
        <dbReference type="Google" id="ProtNLM"/>
    </source>
</evidence>
<reference evidence="1" key="1">
    <citation type="submission" date="2023-10" db="EMBL/GenBank/DDBJ databases">
        <title>Genome assembly of Pristionchus species.</title>
        <authorList>
            <person name="Yoshida K."/>
            <person name="Sommer R.J."/>
        </authorList>
    </citation>
    <scope>NUCLEOTIDE SEQUENCE</scope>
    <source>
        <strain evidence="1">RS5133</strain>
    </source>
</reference>
<dbReference type="Proteomes" id="UP001432322">
    <property type="component" value="Unassembled WGS sequence"/>
</dbReference>
<name>A0AAV5W1K3_9BILA</name>